<reference evidence="1 2" key="1">
    <citation type="journal article" date="2024" name="G3 (Bethesda)">
        <title>Genome assembly of Hibiscus sabdariffa L. provides insights into metabolisms of medicinal natural products.</title>
        <authorList>
            <person name="Kim T."/>
        </authorList>
    </citation>
    <scope>NUCLEOTIDE SEQUENCE [LARGE SCALE GENOMIC DNA]</scope>
    <source>
        <strain evidence="1">TK-2024</strain>
        <tissue evidence="1">Old leaves</tissue>
    </source>
</reference>
<proteinExistence type="predicted"/>
<evidence type="ECO:0000313" key="1">
    <source>
        <dbReference type="EMBL" id="KAK8589657.1"/>
    </source>
</evidence>
<protein>
    <submittedName>
        <fullName evidence="1">Uncharacterized protein</fullName>
    </submittedName>
</protein>
<sequence length="136" mass="15518">MRDTTSEYCAMVWIDNRFWEEMGIHVHELVIIWLRDFALAGYGECMINTLGVDEVLESGLYLNSSIRVHVDRWGSSPVEFSIPYIDKPSSLVLCYEFMLLGQASWDERKVCSAFHLADANAVLRVMIAPSRGDIII</sequence>
<dbReference type="EMBL" id="JBBPBM010000004">
    <property type="protein sequence ID" value="KAK8589657.1"/>
    <property type="molecule type" value="Genomic_DNA"/>
</dbReference>
<comment type="caution">
    <text evidence="1">The sequence shown here is derived from an EMBL/GenBank/DDBJ whole genome shotgun (WGS) entry which is preliminary data.</text>
</comment>
<accession>A0ABR2FZN5</accession>
<organism evidence="1 2">
    <name type="scientific">Hibiscus sabdariffa</name>
    <name type="common">roselle</name>
    <dbReference type="NCBI Taxonomy" id="183260"/>
    <lineage>
        <taxon>Eukaryota</taxon>
        <taxon>Viridiplantae</taxon>
        <taxon>Streptophyta</taxon>
        <taxon>Embryophyta</taxon>
        <taxon>Tracheophyta</taxon>
        <taxon>Spermatophyta</taxon>
        <taxon>Magnoliopsida</taxon>
        <taxon>eudicotyledons</taxon>
        <taxon>Gunneridae</taxon>
        <taxon>Pentapetalae</taxon>
        <taxon>rosids</taxon>
        <taxon>malvids</taxon>
        <taxon>Malvales</taxon>
        <taxon>Malvaceae</taxon>
        <taxon>Malvoideae</taxon>
        <taxon>Hibiscus</taxon>
    </lineage>
</organism>
<name>A0ABR2FZN5_9ROSI</name>
<gene>
    <name evidence="1" type="ORF">V6N12_024050</name>
</gene>
<dbReference type="Proteomes" id="UP001472677">
    <property type="component" value="Unassembled WGS sequence"/>
</dbReference>
<keyword evidence="2" id="KW-1185">Reference proteome</keyword>
<evidence type="ECO:0000313" key="2">
    <source>
        <dbReference type="Proteomes" id="UP001472677"/>
    </source>
</evidence>